<sequence>MKTPKRLSIWMDHSVAHLMEISNQPFEIKTIDSNFTNEVKLESIKHGENSMHNKEQQLMLTFYKKLVKIIKNYDEILLFGPTNAKNELHNLIEKDHQIASTTKIKIKETDKMTQKEQEAFIKNHFENLNANYNVLFDK</sequence>
<dbReference type="Gene3D" id="3.30.420.60">
    <property type="entry name" value="eRF1 domain 2"/>
    <property type="match status" value="1"/>
</dbReference>
<keyword evidence="2" id="KW-1185">Reference proteome</keyword>
<dbReference type="EMBL" id="BAABCS010000003">
    <property type="protein sequence ID" value="GAA4041801.1"/>
    <property type="molecule type" value="Genomic_DNA"/>
</dbReference>
<reference evidence="2" key="1">
    <citation type="journal article" date="2019" name="Int. J. Syst. Evol. Microbiol.">
        <title>The Global Catalogue of Microorganisms (GCM) 10K type strain sequencing project: providing services to taxonomists for standard genome sequencing and annotation.</title>
        <authorList>
            <consortium name="The Broad Institute Genomics Platform"/>
            <consortium name="The Broad Institute Genome Sequencing Center for Infectious Disease"/>
            <person name="Wu L."/>
            <person name="Ma J."/>
        </authorList>
    </citation>
    <scope>NUCLEOTIDE SEQUENCE [LARGE SCALE GENOMIC DNA]</scope>
    <source>
        <strain evidence="2">JCM 17068</strain>
    </source>
</reference>
<dbReference type="RefSeq" id="WP_345089663.1">
    <property type="nucleotide sequence ID" value="NZ_BAABCS010000003.1"/>
</dbReference>
<comment type="caution">
    <text evidence="1">The sequence shown here is derived from an EMBL/GenBank/DDBJ whole genome shotgun (WGS) entry which is preliminary data.</text>
</comment>
<name>A0ABP7UEP4_9FLAO</name>
<gene>
    <name evidence="1" type="ORF">GCM10022388_03120</name>
</gene>
<accession>A0ABP7UEP4</accession>
<organism evidence="1 2">
    <name type="scientific">Flavobacterium chungnamense</name>
    <dbReference type="NCBI Taxonomy" id="706182"/>
    <lineage>
        <taxon>Bacteria</taxon>
        <taxon>Pseudomonadati</taxon>
        <taxon>Bacteroidota</taxon>
        <taxon>Flavobacteriia</taxon>
        <taxon>Flavobacteriales</taxon>
        <taxon>Flavobacteriaceae</taxon>
        <taxon>Flavobacterium</taxon>
    </lineage>
</organism>
<dbReference type="Proteomes" id="UP001500426">
    <property type="component" value="Unassembled WGS sequence"/>
</dbReference>
<dbReference type="InterPro" id="IPR042226">
    <property type="entry name" value="eFR1_2_sf"/>
</dbReference>
<dbReference type="SUPFAM" id="SSF53137">
    <property type="entry name" value="Translational machinery components"/>
    <property type="match status" value="1"/>
</dbReference>
<evidence type="ECO:0000313" key="2">
    <source>
        <dbReference type="Proteomes" id="UP001500426"/>
    </source>
</evidence>
<evidence type="ECO:0008006" key="3">
    <source>
        <dbReference type="Google" id="ProtNLM"/>
    </source>
</evidence>
<evidence type="ECO:0000313" key="1">
    <source>
        <dbReference type="EMBL" id="GAA4041801.1"/>
    </source>
</evidence>
<proteinExistence type="predicted"/>
<protein>
    <recommendedName>
        <fullName evidence="3">Translational machinery protein</fullName>
    </recommendedName>
</protein>